<keyword evidence="4 7" id="KW-0472">Membrane</keyword>
<accession>A0ABR1FBE5</accession>
<name>A0ABR1FBE5_9ASCO</name>
<gene>
    <name evidence="9" type="ORF">BZA70DRAFT_5902</name>
</gene>
<feature type="compositionally biased region" description="Low complexity" evidence="6">
    <location>
        <begin position="416"/>
        <end position="435"/>
    </location>
</feature>
<comment type="caution">
    <text evidence="9">The sequence shown here is derived from an EMBL/GenBank/DDBJ whole genome shotgun (WGS) entry which is preliminary data.</text>
</comment>
<dbReference type="EMBL" id="JBBJBU010000001">
    <property type="protein sequence ID" value="KAK7207173.1"/>
    <property type="molecule type" value="Genomic_DNA"/>
</dbReference>
<comment type="subcellular location">
    <subcellularLocation>
        <location evidence="1">Nucleus inner membrane</location>
        <topology evidence="1">Multi-pass membrane protein</topology>
    </subcellularLocation>
</comment>
<feature type="domain" description="Ima1 N-terminal" evidence="8">
    <location>
        <begin position="21"/>
        <end position="148"/>
    </location>
</feature>
<dbReference type="RefSeq" id="XP_064770206.1">
    <property type="nucleotide sequence ID" value="XM_064915241.1"/>
</dbReference>
<dbReference type="Proteomes" id="UP001498771">
    <property type="component" value="Unassembled WGS sequence"/>
</dbReference>
<feature type="region of interest" description="Disordered" evidence="6">
    <location>
        <begin position="416"/>
        <end position="461"/>
    </location>
</feature>
<keyword evidence="5" id="KW-0539">Nucleus</keyword>
<reference evidence="9 10" key="1">
    <citation type="submission" date="2024-03" db="EMBL/GenBank/DDBJ databases">
        <title>Genome-scale model development and genomic sequencing of the oleaginous clade Lipomyces.</title>
        <authorList>
            <consortium name="Lawrence Berkeley National Laboratory"/>
            <person name="Czajka J.J."/>
            <person name="Han Y."/>
            <person name="Kim J."/>
            <person name="Mondo S.J."/>
            <person name="Hofstad B.A."/>
            <person name="Robles A."/>
            <person name="Haridas S."/>
            <person name="Riley R."/>
            <person name="LaButti K."/>
            <person name="Pangilinan J."/>
            <person name="Andreopoulos W."/>
            <person name="Lipzen A."/>
            <person name="Yan J."/>
            <person name="Wang M."/>
            <person name="Ng V."/>
            <person name="Grigoriev I.V."/>
            <person name="Spatafora J.W."/>
            <person name="Magnuson J.K."/>
            <person name="Baker S.E."/>
            <person name="Pomraning K.R."/>
        </authorList>
    </citation>
    <scope>NUCLEOTIDE SEQUENCE [LARGE SCALE GENOMIC DNA]</scope>
    <source>
        <strain evidence="9 10">Phaff 52-87</strain>
    </source>
</reference>
<feature type="transmembrane region" description="Helical" evidence="7">
    <location>
        <begin position="375"/>
        <end position="395"/>
    </location>
</feature>
<evidence type="ECO:0000256" key="4">
    <source>
        <dbReference type="ARBA" id="ARBA00023136"/>
    </source>
</evidence>
<proteinExistence type="predicted"/>
<evidence type="ECO:0000259" key="8">
    <source>
        <dbReference type="Pfam" id="PF09779"/>
    </source>
</evidence>
<sequence length="683" mass="76940">MPFGLFGSGSKIRQGVAKRLCFFCNQYCSAGLTFRPAIRGYEWKCENCEALNVIDENGEIMDYVPEQIPGESVVFTRRSPSSNNSFSANQPFCSQCLLNHRIVAEAMANFLPSESDPRYEDYARRAPAYKAELETRYPPYCDACHQKVVDQIKENNYKARSLVLGDMLKKRRRQPRSVSTSSVDLRNAAIFGEGEVLGDGKVLKFRWTTAKRIKVLVWMTRGALLFTHILFFSIVFASNIAYPSILLRELAKVHDAEYDIFTLETARSITQTIISLYRYIENDHSVDTSTSPDELVTTLAIRLFAIASKTIPIGVLYFFWNYKYFSALRSPVRVRLVGVKDCYILQACQFLLLLEYWAATYLLPRLHDWNVGERAFVLLSVFFLWTTLLISTFGFTMVKIVPVKSVVEIASESRSVSPSSSVSSNPTESSRPSSRIGQRQLTVQPASRRNIPEYSFPPRASKQNQYGELVGFSKDIEGEMDWRPTITGNSVTTTNNWMSESAPGLPSIPQLPPGSSLPPPPNGARSAFMPFGDSSNQNLRLQEQQKQQRDVSAFLRNRSPLPNSLLSSTNDSTSTTLAPQRFFPLEDPTGLEDIFAPALKLSDEPLSASSQRRRVSPRHNVFGNVIEETDNETASVQQRWSKYLGEFVVWIAKSAAVWAFLAVGIYCYKKYVRPPLDQVVIAA</sequence>
<evidence type="ECO:0000313" key="9">
    <source>
        <dbReference type="EMBL" id="KAK7207173.1"/>
    </source>
</evidence>
<dbReference type="InterPro" id="IPR018617">
    <property type="entry name" value="Ima1_N"/>
</dbReference>
<feature type="transmembrane region" description="Helical" evidence="7">
    <location>
        <begin position="343"/>
        <end position="363"/>
    </location>
</feature>
<keyword evidence="2 7" id="KW-0812">Transmembrane</keyword>
<feature type="transmembrane region" description="Helical" evidence="7">
    <location>
        <begin position="647"/>
        <end position="666"/>
    </location>
</feature>
<dbReference type="PANTHER" id="PTHR28538:SF1">
    <property type="entry name" value="INTEGRAL INNER NUCLEAR MEMBRANE PROTEIN IMA1"/>
    <property type="match status" value="1"/>
</dbReference>
<feature type="transmembrane region" description="Helical" evidence="7">
    <location>
        <begin position="222"/>
        <end position="242"/>
    </location>
</feature>
<feature type="region of interest" description="Disordered" evidence="6">
    <location>
        <begin position="496"/>
        <end position="535"/>
    </location>
</feature>
<dbReference type="Pfam" id="PF09779">
    <property type="entry name" value="Ima1_N"/>
    <property type="match status" value="1"/>
</dbReference>
<dbReference type="InterPro" id="IPR042321">
    <property type="entry name" value="Ima1"/>
</dbReference>
<evidence type="ECO:0000256" key="2">
    <source>
        <dbReference type="ARBA" id="ARBA00022692"/>
    </source>
</evidence>
<feature type="transmembrane region" description="Helical" evidence="7">
    <location>
        <begin position="299"/>
        <end position="322"/>
    </location>
</feature>
<keyword evidence="3 7" id="KW-1133">Transmembrane helix</keyword>
<evidence type="ECO:0000256" key="1">
    <source>
        <dbReference type="ARBA" id="ARBA00004473"/>
    </source>
</evidence>
<dbReference type="PANTHER" id="PTHR28538">
    <property type="entry name" value="INTEGRAL INNER NUCLEAR MEMBRANE PROTEIN IMA1"/>
    <property type="match status" value="1"/>
</dbReference>
<feature type="compositionally biased region" description="Pro residues" evidence="6">
    <location>
        <begin position="509"/>
        <end position="522"/>
    </location>
</feature>
<keyword evidence="10" id="KW-1185">Reference proteome</keyword>
<dbReference type="GeneID" id="90040753"/>
<evidence type="ECO:0000256" key="7">
    <source>
        <dbReference type="SAM" id="Phobius"/>
    </source>
</evidence>
<evidence type="ECO:0000313" key="10">
    <source>
        <dbReference type="Proteomes" id="UP001498771"/>
    </source>
</evidence>
<evidence type="ECO:0000256" key="3">
    <source>
        <dbReference type="ARBA" id="ARBA00022989"/>
    </source>
</evidence>
<organism evidence="9 10">
    <name type="scientific">Myxozyma melibiosi</name>
    <dbReference type="NCBI Taxonomy" id="54550"/>
    <lineage>
        <taxon>Eukaryota</taxon>
        <taxon>Fungi</taxon>
        <taxon>Dikarya</taxon>
        <taxon>Ascomycota</taxon>
        <taxon>Saccharomycotina</taxon>
        <taxon>Lipomycetes</taxon>
        <taxon>Lipomycetales</taxon>
        <taxon>Lipomycetaceae</taxon>
        <taxon>Myxozyma</taxon>
    </lineage>
</organism>
<evidence type="ECO:0000256" key="6">
    <source>
        <dbReference type="SAM" id="MobiDB-lite"/>
    </source>
</evidence>
<protein>
    <submittedName>
        <fullName evidence="9">Ima1 N-terminal domain-containing protein</fullName>
    </submittedName>
</protein>
<evidence type="ECO:0000256" key="5">
    <source>
        <dbReference type="ARBA" id="ARBA00023242"/>
    </source>
</evidence>
<feature type="compositionally biased region" description="Polar residues" evidence="6">
    <location>
        <begin position="436"/>
        <end position="447"/>
    </location>
</feature>